<keyword evidence="5" id="KW-0460">Magnesium</keyword>
<evidence type="ECO:0000256" key="1">
    <source>
        <dbReference type="ARBA" id="ARBA00001946"/>
    </source>
</evidence>
<comment type="similarity">
    <text evidence="2">Belongs to the inositol monophosphatase superfamily.</text>
</comment>
<evidence type="ECO:0000313" key="7">
    <source>
        <dbReference type="Proteomes" id="UP000712281"/>
    </source>
</evidence>
<dbReference type="Gene3D" id="3.30.540.10">
    <property type="entry name" value="Fructose-1,6-Bisphosphatase, subunit A, domain 1"/>
    <property type="match status" value="1"/>
</dbReference>
<sequence>MSYEKELAAAKKAVSLAARLSQGVQKTLLQSEVWTKSDRTPVTAADFGLYLSF</sequence>
<dbReference type="GO" id="GO:0046872">
    <property type="term" value="F:metal ion binding"/>
    <property type="evidence" value="ECO:0007669"/>
    <property type="project" value="UniProtKB-KW"/>
</dbReference>
<dbReference type="PANTHER" id="PTHR43200:SF11">
    <property type="entry name" value="SAL2 PHOSPHATASE-RELATED"/>
    <property type="match status" value="1"/>
</dbReference>
<evidence type="ECO:0000256" key="2">
    <source>
        <dbReference type="ARBA" id="ARBA00009759"/>
    </source>
</evidence>
<gene>
    <name evidence="6" type="ORF">F2Q68_00003995</name>
</gene>
<dbReference type="InterPro" id="IPR051090">
    <property type="entry name" value="Inositol_monoP_superfamily"/>
</dbReference>
<dbReference type="EMBL" id="QGKW02001660">
    <property type="protein sequence ID" value="KAF2580483.1"/>
    <property type="molecule type" value="Genomic_DNA"/>
</dbReference>
<reference evidence="6" key="1">
    <citation type="submission" date="2019-12" db="EMBL/GenBank/DDBJ databases">
        <title>Genome sequencing and annotation of Brassica cretica.</title>
        <authorList>
            <person name="Studholme D.J."/>
            <person name="Sarris P.F."/>
        </authorList>
    </citation>
    <scope>NUCLEOTIDE SEQUENCE</scope>
    <source>
        <strain evidence="6">PFS-001/15</strain>
        <tissue evidence="6">Leaf</tissue>
    </source>
</reference>
<evidence type="ECO:0000256" key="3">
    <source>
        <dbReference type="ARBA" id="ARBA00022723"/>
    </source>
</evidence>
<dbReference type="PANTHER" id="PTHR43200">
    <property type="entry name" value="PHOSPHATASE"/>
    <property type="match status" value="1"/>
</dbReference>
<evidence type="ECO:0000256" key="5">
    <source>
        <dbReference type="ARBA" id="ARBA00022842"/>
    </source>
</evidence>
<dbReference type="GO" id="GO:0000103">
    <property type="term" value="P:sulfate assimilation"/>
    <property type="evidence" value="ECO:0007669"/>
    <property type="project" value="TreeGrafter"/>
</dbReference>
<evidence type="ECO:0000313" key="6">
    <source>
        <dbReference type="EMBL" id="KAF2580483.1"/>
    </source>
</evidence>
<dbReference type="GO" id="GO:0008441">
    <property type="term" value="F:3'(2'),5'-bisphosphate nucleotidase activity"/>
    <property type="evidence" value="ECO:0007669"/>
    <property type="project" value="TreeGrafter"/>
</dbReference>
<accession>A0A8S9JFZ0</accession>
<comment type="cofactor">
    <cofactor evidence="1">
        <name>Mg(2+)</name>
        <dbReference type="ChEBI" id="CHEBI:18420"/>
    </cofactor>
</comment>
<protein>
    <submittedName>
        <fullName evidence="6">Uncharacterized protein</fullName>
    </submittedName>
</protein>
<dbReference type="AlphaFoldDB" id="A0A8S9JFZ0"/>
<proteinExistence type="inferred from homology"/>
<organism evidence="6 7">
    <name type="scientific">Brassica cretica</name>
    <name type="common">Mustard</name>
    <dbReference type="NCBI Taxonomy" id="69181"/>
    <lineage>
        <taxon>Eukaryota</taxon>
        <taxon>Viridiplantae</taxon>
        <taxon>Streptophyta</taxon>
        <taxon>Embryophyta</taxon>
        <taxon>Tracheophyta</taxon>
        <taxon>Spermatophyta</taxon>
        <taxon>Magnoliopsida</taxon>
        <taxon>eudicotyledons</taxon>
        <taxon>Gunneridae</taxon>
        <taxon>Pentapetalae</taxon>
        <taxon>rosids</taxon>
        <taxon>malvids</taxon>
        <taxon>Brassicales</taxon>
        <taxon>Brassicaceae</taxon>
        <taxon>Brassiceae</taxon>
        <taxon>Brassica</taxon>
    </lineage>
</organism>
<evidence type="ECO:0000256" key="4">
    <source>
        <dbReference type="ARBA" id="ARBA00022801"/>
    </source>
</evidence>
<comment type="caution">
    <text evidence="6">The sequence shown here is derived from an EMBL/GenBank/DDBJ whole genome shotgun (WGS) entry which is preliminary data.</text>
</comment>
<keyword evidence="4" id="KW-0378">Hydrolase</keyword>
<dbReference type="Proteomes" id="UP000712281">
    <property type="component" value="Unassembled WGS sequence"/>
</dbReference>
<dbReference type="SUPFAM" id="SSF56655">
    <property type="entry name" value="Carbohydrate phosphatase"/>
    <property type="match status" value="1"/>
</dbReference>
<name>A0A8S9JFZ0_BRACR</name>
<keyword evidence="3" id="KW-0479">Metal-binding</keyword>